<dbReference type="STRING" id="670052.PA27867_0253"/>
<sequence>MRPATAWPAPPAGLDADRLVWAETVAGGGYTQKVLARGTTLRLTDLAGDACAHVLLYNVDQPFERLNVADTVKVQWQVYTAPGQLLLSDQGRVLATVMADSAVADSVVADSSVADASGRHDTLFGTSTAARNTARYGDGSAQGPTPAGRELFALAAAKNGLTRRDLPPSVSYFQGVTVDADGHPGFTGSAGAGASVTLRTEMPVIVLIANTAHPLDDRPEFVSTPLEVLAWADTPTMPDDPLWTASPEGRRAFVNTADYLAARGLK</sequence>
<dbReference type="PANTHER" id="PTHR31527:SF0">
    <property type="entry name" value="RE64534P"/>
    <property type="match status" value="1"/>
</dbReference>
<dbReference type="InterPro" id="IPR017792">
    <property type="entry name" value="UAAP1"/>
</dbReference>
<dbReference type="Pfam" id="PF09347">
    <property type="entry name" value="DUF1989"/>
    <property type="match status" value="1"/>
</dbReference>
<dbReference type="InterPro" id="IPR018959">
    <property type="entry name" value="DUF1989"/>
</dbReference>
<dbReference type="NCBIfam" id="TIGR03425">
    <property type="entry name" value="urea_degr_2"/>
    <property type="match status" value="1"/>
</dbReference>
<dbReference type="PANTHER" id="PTHR31527">
    <property type="entry name" value="RE64534P"/>
    <property type="match status" value="1"/>
</dbReference>
<feature type="domain" description="DUF1989" evidence="1">
    <location>
        <begin position="23"/>
        <end position="205"/>
    </location>
</feature>
<dbReference type="AlphaFoldDB" id="A0A1B1BF85"/>
<dbReference type="Proteomes" id="UP000092582">
    <property type="component" value="Chromosome 1"/>
</dbReference>
<name>A0A1B1BF85_9MICO</name>
<gene>
    <name evidence="2" type="ORF">PA27867_0253</name>
</gene>
<organism evidence="2 3">
    <name type="scientific">Cryobacterium arcticum</name>
    <dbReference type="NCBI Taxonomy" id="670052"/>
    <lineage>
        <taxon>Bacteria</taxon>
        <taxon>Bacillati</taxon>
        <taxon>Actinomycetota</taxon>
        <taxon>Actinomycetes</taxon>
        <taxon>Micrococcales</taxon>
        <taxon>Microbacteriaceae</taxon>
        <taxon>Cryobacterium</taxon>
    </lineage>
</organism>
<proteinExistence type="predicted"/>
<protein>
    <submittedName>
        <fullName evidence="2">Urea carboxylase</fullName>
    </submittedName>
</protein>
<keyword evidence="3" id="KW-1185">Reference proteome</keyword>
<evidence type="ECO:0000259" key="1">
    <source>
        <dbReference type="Pfam" id="PF09347"/>
    </source>
</evidence>
<dbReference type="EMBL" id="CP016282">
    <property type="protein sequence ID" value="ANP71227.1"/>
    <property type="molecule type" value="Genomic_DNA"/>
</dbReference>
<dbReference type="KEGG" id="cart:PA27867_0253"/>
<dbReference type="PATRIC" id="fig|670052.7.peg.271"/>
<evidence type="ECO:0000313" key="2">
    <source>
        <dbReference type="EMBL" id="ANP71227.1"/>
    </source>
</evidence>
<evidence type="ECO:0000313" key="3">
    <source>
        <dbReference type="Proteomes" id="UP000092582"/>
    </source>
</evidence>
<reference evidence="2 3" key="1">
    <citation type="submission" date="2016-06" db="EMBL/GenBank/DDBJ databases">
        <title>Genome sequencing of Cryobacterium arcticum PAMC 27867.</title>
        <authorList>
            <person name="Lee J."/>
            <person name="Kim O.-S."/>
        </authorList>
    </citation>
    <scope>NUCLEOTIDE SEQUENCE [LARGE SCALE GENOMIC DNA]</scope>
    <source>
        <strain evidence="2 3">PAMC 27867</strain>
    </source>
</reference>
<accession>A0A1B1BF85</accession>